<reference evidence="18 19" key="1">
    <citation type="submission" date="2024-08" db="EMBL/GenBank/DDBJ databases">
        <title>Sulfate-reducing bacteria isolated from formation water of the oil field in Kazakhstan and description of Pseudodesulfovibrio sp.</title>
        <authorList>
            <person name="Bidzhieva S.K."/>
            <person name="Tourova T.P."/>
            <person name="Grouzdev D.S."/>
            <person name="Beletsky A.V."/>
            <person name="Sokolova D.S."/>
            <person name="Samigullina S.R."/>
            <person name="Poltaraus A.B."/>
            <person name="Avtukh A.N."/>
            <person name="Tereshina V.M."/>
            <person name="Zhaparov N.S."/>
            <person name="Mardanov A.V."/>
            <person name="Nazina T.N."/>
        </authorList>
    </citation>
    <scope>NUCLEOTIDE SEQUENCE [LARGE SCALE GENOMIC DNA]</scope>
    <source>
        <strain evidence="18 19">9FUS</strain>
    </source>
</reference>
<organism evidence="18 19">
    <name type="scientific">Pseudodesulfovibrio karagichevae</name>
    <dbReference type="NCBI Taxonomy" id="3239305"/>
    <lineage>
        <taxon>Bacteria</taxon>
        <taxon>Pseudomonadati</taxon>
        <taxon>Thermodesulfobacteriota</taxon>
        <taxon>Desulfovibrionia</taxon>
        <taxon>Desulfovibrionales</taxon>
        <taxon>Desulfovibrionaceae</taxon>
    </lineage>
</organism>
<dbReference type="InterPro" id="IPR054351">
    <property type="entry name" value="NADH_UbQ_OxRdtase_ferredoxin"/>
</dbReference>
<dbReference type="InterPro" id="IPR010228">
    <property type="entry name" value="NADH_UbQ_OxRdtase_Gsu"/>
</dbReference>
<comment type="catalytic activity">
    <reaction evidence="12 13">
        <text>a quinone + NADH + 5 H(+)(in) = a quinol + NAD(+) + 4 H(+)(out)</text>
        <dbReference type="Rhea" id="RHEA:57888"/>
        <dbReference type="ChEBI" id="CHEBI:15378"/>
        <dbReference type="ChEBI" id="CHEBI:24646"/>
        <dbReference type="ChEBI" id="CHEBI:57540"/>
        <dbReference type="ChEBI" id="CHEBI:57945"/>
        <dbReference type="ChEBI" id="CHEBI:132124"/>
    </reaction>
</comment>
<dbReference type="Gene3D" id="2.20.25.90">
    <property type="entry name" value="ADC-like domains"/>
    <property type="match status" value="1"/>
</dbReference>
<evidence type="ECO:0000313" key="19">
    <source>
        <dbReference type="Proteomes" id="UP001568698"/>
    </source>
</evidence>
<dbReference type="SUPFAM" id="SSF53706">
    <property type="entry name" value="Formate dehydrogenase/DMSO reductase, domains 1-3"/>
    <property type="match status" value="1"/>
</dbReference>
<keyword evidence="7 13" id="KW-1278">Translocase</keyword>
<gene>
    <name evidence="18" type="primary">nuoG</name>
    <name evidence="18" type="ORF">AB6M95_13395</name>
</gene>
<dbReference type="SMART" id="SM00926">
    <property type="entry name" value="Molybdop_Fe4S4"/>
    <property type="match status" value="1"/>
</dbReference>
<evidence type="ECO:0000256" key="8">
    <source>
        <dbReference type="ARBA" id="ARBA00023004"/>
    </source>
</evidence>
<accession>A0ABV4K463</accession>
<dbReference type="PROSITE" id="PS51839">
    <property type="entry name" value="4FE4S_HC3"/>
    <property type="match status" value="1"/>
</dbReference>
<dbReference type="InterPro" id="IPR036010">
    <property type="entry name" value="2Fe-2S_ferredoxin-like_sf"/>
</dbReference>
<dbReference type="Pfam" id="PF04879">
    <property type="entry name" value="Molybdop_Fe4S4"/>
    <property type="match status" value="1"/>
</dbReference>
<keyword evidence="6 13" id="KW-0479">Metal-binding</keyword>
<protein>
    <recommendedName>
        <fullName evidence="13">NADH-quinone oxidoreductase</fullName>
        <ecNumber evidence="13">7.1.1.-</ecNumber>
    </recommendedName>
</protein>
<evidence type="ECO:0000256" key="2">
    <source>
        <dbReference type="ARBA" id="ARBA00005404"/>
    </source>
</evidence>
<dbReference type="InterPro" id="IPR019574">
    <property type="entry name" value="NADH_UbQ_OxRdtase_Gsu_4Fe4S-bd"/>
</dbReference>
<keyword evidence="9 13" id="KW-0411">Iron-sulfur</keyword>
<dbReference type="SUPFAM" id="SSF50692">
    <property type="entry name" value="ADC-like"/>
    <property type="match status" value="1"/>
</dbReference>
<dbReference type="SUPFAM" id="SSF54292">
    <property type="entry name" value="2Fe-2S ferredoxin-like"/>
    <property type="match status" value="1"/>
</dbReference>
<dbReference type="PROSITE" id="PS00642">
    <property type="entry name" value="COMPLEX1_75K_2"/>
    <property type="match status" value="1"/>
</dbReference>
<dbReference type="PROSITE" id="PS00643">
    <property type="entry name" value="COMPLEX1_75K_3"/>
    <property type="match status" value="1"/>
</dbReference>
<comment type="cofactor">
    <cofactor evidence="1 13">
        <name>[4Fe-4S] cluster</name>
        <dbReference type="ChEBI" id="CHEBI:49883"/>
    </cofactor>
</comment>
<evidence type="ECO:0000259" key="15">
    <source>
        <dbReference type="PROSITE" id="PS51085"/>
    </source>
</evidence>
<dbReference type="EC" id="7.1.1.-" evidence="13"/>
<keyword evidence="4 13" id="KW-0001">2Fe-2S</keyword>
<feature type="domain" description="2Fe-2S ferredoxin-type" evidence="15">
    <location>
        <begin position="2"/>
        <end position="80"/>
    </location>
</feature>
<dbReference type="CDD" id="cd00207">
    <property type="entry name" value="fer2"/>
    <property type="match status" value="1"/>
</dbReference>
<feature type="domain" description="4Fe-4S His(Cys)3-ligated-type" evidence="17">
    <location>
        <begin position="80"/>
        <end position="119"/>
    </location>
</feature>
<evidence type="ECO:0000256" key="3">
    <source>
        <dbReference type="ARBA" id="ARBA00022485"/>
    </source>
</evidence>
<evidence type="ECO:0000256" key="7">
    <source>
        <dbReference type="ARBA" id="ARBA00022967"/>
    </source>
</evidence>
<feature type="domain" description="4Fe-4S Mo/W bis-MGD-type" evidence="16">
    <location>
        <begin position="217"/>
        <end position="273"/>
    </location>
</feature>
<dbReference type="InterPro" id="IPR006656">
    <property type="entry name" value="Mopterin_OxRdtase"/>
</dbReference>
<dbReference type="Pfam" id="PF00384">
    <property type="entry name" value="Molybdopterin"/>
    <property type="match status" value="1"/>
</dbReference>
<proteinExistence type="inferred from homology"/>
<dbReference type="Gene3D" id="3.40.228.10">
    <property type="entry name" value="Dimethylsulfoxide Reductase, domain 2"/>
    <property type="match status" value="1"/>
</dbReference>
<dbReference type="PANTHER" id="PTHR43105:SF10">
    <property type="entry name" value="NADH-QUINONE OXIDOREDUCTASE SUBUNIT G"/>
    <property type="match status" value="1"/>
</dbReference>
<dbReference type="Proteomes" id="UP001568698">
    <property type="component" value="Unassembled WGS sequence"/>
</dbReference>
<dbReference type="Pfam" id="PF10588">
    <property type="entry name" value="NADH-G_4Fe-4S_3"/>
    <property type="match status" value="1"/>
</dbReference>
<evidence type="ECO:0000259" key="17">
    <source>
        <dbReference type="PROSITE" id="PS51839"/>
    </source>
</evidence>
<dbReference type="InterPro" id="IPR009010">
    <property type="entry name" value="Asp_de-COase-like_dom_sf"/>
</dbReference>
<evidence type="ECO:0000313" key="18">
    <source>
        <dbReference type="EMBL" id="MEZ7197752.1"/>
    </source>
</evidence>
<dbReference type="RefSeq" id="WP_371387265.1">
    <property type="nucleotide sequence ID" value="NZ_JBGLYH010000041.1"/>
</dbReference>
<evidence type="ECO:0000256" key="10">
    <source>
        <dbReference type="ARBA" id="ARBA00023027"/>
    </source>
</evidence>
<evidence type="ECO:0000256" key="9">
    <source>
        <dbReference type="ARBA" id="ARBA00023014"/>
    </source>
</evidence>
<evidence type="ECO:0000256" key="1">
    <source>
        <dbReference type="ARBA" id="ARBA00001966"/>
    </source>
</evidence>
<keyword evidence="19" id="KW-1185">Reference proteome</keyword>
<evidence type="ECO:0000256" key="11">
    <source>
        <dbReference type="ARBA" id="ARBA00023075"/>
    </source>
</evidence>
<dbReference type="Gene3D" id="3.10.20.740">
    <property type="match status" value="1"/>
</dbReference>
<dbReference type="InterPro" id="IPR001041">
    <property type="entry name" value="2Fe-2S_ferredoxin-type"/>
</dbReference>
<sequence length="855" mass="91175">MPRLTIDGREVEVAKGTKVIDAAEQLGIMIPRFCYLKSLGAVGACRMCAVKFLEGHKKDLDMSCMVDARDGMVVSTDHPDAVAFRAQIIEWLMLDHPHDCPICDEGGHCLLQDTTVSGGHSLRNYRGPKRTYENQYLGPLIEHEMNRCIHCYRCVRFYREYAGGTDFGTFGIAGRVTYQRFEPGRLQSPFSGNLGELCPTGTLTDKPSRYRARRWDLERKPSICTHCSLGCNTLPAVRYREVLRVESRPNEAVNGDFLCDRGRYGFGYASMPDRPRTALVDGQPVSPEEGAAAAMDRLKAVIAAHGPESVAVHASSRCALEDLLAARRLASALGVPAPSFFQTEDERLACRGAAASLDADLAWNLEQVRQADMVLVLGADPLAEAPMAALAIRQAARAGAVVAVLDPRPVDLPCEAVKLPVRRGLLPVALAALLGRAFAEADFQGEALAFWRELQSMTEGRDEDFSELSPELDAAAHALARAERPVVVCSATTMPAQWPTLAAGTARLLRRAGTEERAEVCSGLFCLLPRADSLGAALLAVGEGASLEGRLLPAEEGKAARALVCIGADPLGEYPGGQAVEAAVGGLDLLVCLDCAPSATWERAQVALPMNTIFETGGCLVDNHGLLQRAEPVFAGGLPVIQDGHGSHPPRTPGAGVPGNDPRGAAGWADLLLSDAAEPGTASPAEGRLRAAMAEASAERGVPVLPAEAPVRFASLDWLAPFVAAGQEEGRCDVLVSGSTFGADRLANLGEPGESLLPEACVFMHTEDAAALRFEEGQTILIPLAQGVARTVLRCRKDMARNTVVLPKAPGIGWQFAGGMAATISMNRLWREQGDEERAAMARADTDDSCPGGNL</sequence>
<dbReference type="InterPro" id="IPR006963">
    <property type="entry name" value="Mopterin_OxRdtase_4Fe-4S_dom"/>
</dbReference>
<dbReference type="PROSITE" id="PS51085">
    <property type="entry name" value="2FE2S_FER_2"/>
    <property type="match status" value="1"/>
</dbReference>
<dbReference type="PROSITE" id="PS51669">
    <property type="entry name" value="4FE4S_MOW_BIS_MGD"/>
    <property type="match status" value="1"/>
</dbReference>
<dbReference type="Gene3D" id="3.40.50.740">
    <property type="match status" value="2"/>
</dbReference>
<dbReference type="PANTHER" id="PTHR43105">
    <property type="entry name" value="RESPIRATORY NITRATE REDUCTASE"/>
    <property type="match status" value="1"/>
</dbReference>
<comment type="similarity">
    <text evidence="2 13">Belongs to the complex I 75 kDa subunit family.</text>
</comment>
<evidence type="ECO:0000256" key="12">
    <source>
        <dbReference type="ARBA" id="ARBA00047712"/>
    </source>
</evidence>
<evidence type="ECO:0000256" key="6">
    <source>
        <dbReference type="ARBA" id="ARBA00022723"/>
    </source>
</evidence>
<name>A0ABV4K463_9BACT</name>
<feature type="region of interest" description="Disordered" evidence="14">
    <location>
        <begin position="641"/>
        <end position="661"/>
    </location>
</feature>
<evidence type="ECO:0000259" key="16">
    <source>
        <dbReference type="PROSITE" id="PS51669"/>
    </source>
</evidence>
<keyword evidence="3 13" id="KW-0004">4Fe-4S</keyword>
<dbReference type="Pfam" id="PF13510">
    <property type="entry name" value="Fer2_4"/>
    <property type="match status" value="1"/>
</dbReference>
<dbReference type="SMART" id="SM00929">
    <property type="entry name" value="NADH-G_4Fe-4S_3"/>
    <property type="match status" value="1"/>
</dbReference>
<evidence type="ECO:0000256" key="4">
    <source>
        <dbReference type="ARBA" id="ARBA00022714"/>
    </source>
</evidence>
<dbReference type="NCBIfam" id="TIGR01973">
    <property type="entry name" value="NuoG"/>
    <property type="match status" value="1"/>
</dbReference>
<keyword evidence="11" id="KW-0830">Ubiquinone</keyword>
<comment type="function">
    <text evidence="13">NDH-1 shuttles electrons from NADH, via FMN and iron-sulfur (Fe-S) centers, to quinones in the respiratory chain. Couples the redox reaction to proton translocation (for every two electrons transferred, four hydrogen ions are translocated across the cytoplasmic membrane), and thus conserves the redox energy in a proton gradient.</text>
</comment>
<keyword evidence="5 13" id="KW-0874">Quinone</keyword>
<keyword evidence="10 13" id="KW-0520">NAD</keyword>
<dbReference type="InterPro" id="IPR000283">
    <property type="entry name" value="NADH_UbQ_OxRdtase_75kDa_su_CS"/>
</dbReference>
<comment type="cofactor">
    <cofactor evidence="13">
        <name>[2Fe-2S] cluster</name>
        <dbReference type="ChEBI" id="CHEBI:190135"/>
    </cofactor>
    <text evidence="13">Binds 1 [2Fe-2S] cluster per subunit.</text>
</comment>
<evidence type="ECO:0000256" key="5">
    <source>
        <dbReference type="ARBA" id="ARBA00022719"/>
    </source>
</evidence>
<comment type="caution">
    <text evidence="18">The sequence shown here is derived from an EMBL/GenBank/DDBJ whole genome shotgun (WGS) entry which is preliminary data.</text>
</comment>
<evidence type="ECO:0000256" key="13">
    <source>
        <dbReference type="RuleBase" id="RU003525"/>
    </source>
</evidence>
<evidence type="ECO:0000256" key="14">
    <source>
        <dbReference type="SAM" id="MobiDB-lite"/>
    </source>
</evidence>
<dbReference type="Pfam" id="PF22117">
    <property type="entry name" value="Fer4_Nqo3"/>
    <property type="match status" value="1"/>
</dbReference>
<dbReference type="PROSITE" id="PS00641">
    <property type="entry name" value="COMPLEX1_75K_1"/>
    <property type="match status" value="1"/>
</dbReference>
<keyword evidence="8 13" id="KW-0408">Iron</keyword>
<dbReference type="SUPFAM" id="SSF54862">
    <property type="entry name" value="4Fe-4S ferredoxins"/>
    <property type="match status" value="1"/>
</dbReference>
<dbReference type="InterPro" id="IPR050123">
    <property type="entry name" value="Prok_molybdopt-oxidoreductase"/>
</dbReference>
<dbReference type="EMBL" id="JBGLYH010000041">
    <property type="protein sequence ID" value="MEZ7197752.1"/>
    <property type="molecule type" value="Genomic_DNA"/>
</dbReference>